<evidence type="ECO:0000256" key="2">
    <source>
        <dbReference type="ARBA" id="ARBA00022723"/>
    </source>
</evidence>
<accession>A0A2J7QDK4</accession>
<evidence type="ECO:0000313" key="5">
    <source>
        <dbReference type="Proteomes" id="UP000235965"/>
    </source>
</evidence>
<comment type="caution">
    <text evidence="4">The sequence shown here is derived from an EMBL/GenBank/DDBJ whole genome shotgun (WGS) entry which is preliminary data.</text>
</comment>
<protein>
    <recommendedName>
        <fullName evidence="3">DDE Tnp4 domain-containing protein</fullName>
    </recommendedName>
</protein>
<keyword evidence="2" id="KW-0479">Metal-binding</keyword>
<dbReference type="Proteomes" id="UP000235965">
    <property type="component" value="Unassembled WGS sequence"/>
</dbReference>
<comment type="cofactor">
    <cofactor evidence="1">
        <name>a divalent metal cation</name>
        <dbReference type="ChEBI" id="CHEBI:60240"/>
    </cofactor>
</comment>
<dbReference type="AlphaFoldDB" id="A0A2J7QDK4"/>
<evidence type="ECO:0000313" key="4">
    <source>
        <dbReference type="EMBL" id="PNF26664.1"/>
    </source>
</evidence>
<dbReference type="InParanoid" id="A0A2J7QDK4"/>
<gene>
    <name evidence="4" type="ORF">B7P43_G06834</name>
</gene>
<dbReference type="GO" id="GO:0046872">
    <property type="term" value="F:metal ion binding"/>
    <property type="evidence" value="ECO:0007669"/>
    <property type="project" value="UniProtKB-KW"/>
</dbReference>
<dbReference type="STRING" id="105785.A0A2J7QDK4"/>
<reference evidence="4 5" key="1">
    <citation type="submission" date="2017-12" db="EMBL/GenBank/DDBJ databases">
        <title>Hemimetabolous genomes reveal molecular basis of termite eusociality.</title>
        <authorList>
            <person name="Harrison M.C."/>
            <person name="Jongepier E."/>
            <person name="Robertson H.M."/>
            <person name="Arning N."/>
            <person name="Bitard-Feildel T."/>
            <person name="Chao H."/>
            <person name="Childers C.P."/>
            <person name="Dinh H."/>
            <person name="Doddapaneni H."/>
            <person name="Dugan S."/>
            <person name="Gowin J."/>
            <person name="Greiner C."/>
            <person name="Han Y."/>
            <person name="Hu H."/>
            <person name="Hughes D.S.T."/>
            <person name="Huylmans A.-K."/>
            <person name="Kemena C."/>
            <person name="Kremer L.P.M."/>
            <person name="Lee S.L."/>
            <person name="Lopez-Ezquerra A."/>
            <person name="Mallet L."/>
            <person name="Monroy-Kuhn J.M."/>
            <person name="Moser A."/>
            <person name="Murali S.C."/>
            <person name="Muzny D.M."/>
            <person name="Otani S."/>
            <person name="Piulachs M.-D."/>
            <person name="Poelchau M."/>
            <person name="Qu J."/>
            <person name="Schaub F."/>
            <person name="Wada-Katsumata A."/>
            <person name="Worley K.C."/>
            <person name="Xie Q."/>
            <person name="Ylla G."/>
            <person name="Poulsen M."/>
            <person name="Gibbs R.A."/>
            <person name="Schal C."/>
            <person name="Richards S."/>
            <person name="Belles X."/>
            <person name="Korb J."/>
            <person name="Bornberg-Bauer E."/>
        </authorList>
    </citation>
    <scope>NUCLEOTIDE SEQUENCE [LARGE SCALE GENOMIC DNA]</scope>
    <source>
        <tissue evidence="4">Whole body</tissue>
    </source>
</reference>
<keyword evidence="5" id="KW-1185">Reference proteome</keyword>
<organism evidence="4 5">
    <name type="scientific">Cryptotermes secundus</name>
    <dbReference type="NCBI Taxonomy" id="105785"/>
    <lineage>
        <taxon>Eukaryota</taxon>
        <taxon>Metazoa</taxon>
        <taxon>Ecdysozoa</taxon>
        <taxon>Arthropoda</taxon>
        <taxon>Hexapoda</taxon>
        <taxon>Insecta</taxon>
        <taxon>Pterygota</taxon>
        <taxon>Neoptera</taxon>
        <taxon>Polyneoptera</taxon>
        <taxon>Dictyoptera</taxon>
        <taxon>Blattodea</taxon>
        <taxon>Blattoidea</taxon>
        <taxon>Termitoidae</taxon>
        <taxon>Kalotermitidae</taxon>
        <taxon>Cryptotermitinae</taxon>
        <taxon>Cryptotermes</taxon>
    </lineage>
</organism>
<evidence type="ECO:0000256" key="1">
    <source>
        <dbReference type="ARBA" id="ARBA00001968"/>
    </source>
</evidence>
<evidence type="ECO:0000259" key="3">
    <source>
        <dbReference type="Pfam" id="PF13359"/>
    </source>
</evidence>
<name>A0A2J7QDK4_9NEOP</name>
<dbReference type="Pfam" id="PF13359">
    <property type="entry name" value="DDE_Tnp_4"/>
    <property type="match status" value="1"/>
</dbReference>
<proteinExistence type="predicted"/>
<feature type="domain" description="DDE Tnp4" evidence="3">
    <location>
        <begin position="30"/>
        <end position="93"/>
    </location>
</feature>
<dbReference type="InterPro" id="IPR027806">
    <property type="entry name" value="HARBI1_dom"/>
</dbReference>
<dbReference type="EMBL" id="NEVH01015820">
    <property type="protein sequence ID" value="PNF26664.1"/>
    <property type="molecule type" value="Genomic_DNA"/>
</dbReference>
<sequence>MRPNKTEDDWIAIASKFYERTDFPNVIGAVDGKHISIVQPSGTESMHFNYKKFFSFVLMAWVDSNYHFLFVDIGGYGTSGDSTIFHYSKMGKKTS</sequence>